<dbReference type="EMBL" id="SZYD01000003">
    <property type="protein sequence ID" value="KAD6794413.1"/>
    <property type="molecule type" value="Genomic_DNA"/>
</dbReference>
<dbReference type="InterPro" id="IPR013103">
    <property type="entry name" value="RVT_2"/>
</dbReference>
<dbReference type="Pfam" id="PF25597">
    <property type="entry name" value="SH3_retrovirus"/>
    <property type="match status" value="1"/>
</dbReference>
<dbReference type="Gene3D" id="3.30.420.10">
    <property type="entry name" value="Ribonuclease H-like superfamily/Ribonuclease H"/>
    <property type="match status" value="1"/>
</dbReference>
<feature type="region of interest" description="Disordered" evidence="3">
    <location>
        <begin position="195"/>
        <end position="343"/>
    </location>
</feature>
<dbReference type="GO" id="GO:0016787">
    <property type="term" value="F:hydrolase activity"/>
    <property type="evidence" value="ECO:0007669"/>
    <property type="project" value="UniProtKB-KW"/>
</dbReference>
<dbReference type="GO" id="GO:0015074">
    <property type="term" value="P:DNA integration"/>
    <property type="evidence" value="ECO:0007669"/>
    <property type="project" value="InterPro"/>
</dbReference>
<dbReference type="PANTHER" id="PTHR42648:SF26">
    <property type="entry name" value="INTEGRASE CATALYTIC DOMAIN-CONTAINING PROTEIN"/>
    <property type="match status" value="1"/>
</dbReference>
<dbReference type="InterPro" id="IPR043502">
    <property type="entry name" value="DNA/RNA_pol_sf"/>
</dbReference>
<protein>
    <recommendedName>
        <fullName evidence="4">Integrase catalytic domain-containing protein</fullName>
    </recommendedName>
</protein>
<evidence type="ECO:0000256" key="2">
    <source>
        <dbReference type="ARBA" id="ARBA00022801"/>
    </source>
</evidence>
<sequence>MWFFPLARKSDVYETFKRFLVMVERQFNTKLKTVQTDWGGEFRNLSTFFSSLGIIHRLSCPHTSEQNGFVERRHRHVVETVLTLLAHSNVPKRFWHFAFDTAVYLINRMPSCTNLSVSPFEQVFHHTPNFSFLRIFGCQCFPHLRPYNKNKMDFRSIPCIFLGYSPSHHGYRCFDPKSDRIYIARHVRFHEQSFPFQLPSSPTPQSAPDPYFSSFPTDLPAQTRSSTLQTPQPRPPTPLHTYQRRHKQPGPPKQPIISTSDITTAAPNEPDATASNPSPTVPQTAPTPSQPHSHSAQNNTQPQIPNAAPNHPPTVRPRPANLRPNPKQSAKYQPASFHTEIPSPIEPATFAIANKDPKWRNAMSEEYLALIRNGTWSLVPRVSNANIVDCKWVYKLKRDQTGAIQRYKARLVAKGFNQQPGIDYHETFSPVVKSTTIRLVLSLAVTQQWLLRQLDVQNAFLHGDLQ</sequence>
<dbReference type="AlphaFoldDB" id="A0A5N6PKK8"/>
<gene>
    <name evidence="5" type="ORF">E3N88_05309</name>
</gene>
<feature type="domain" description="Integrase catalytic" evidence="4">
    <location>
        <begin position="1"/>
        <end position="127"/>
    </location>
</feature>
<evidence type="ECO:0000313" key="5">
    <source>
        <dbReference type="EMBL" id="KAD6794413.1"/>
    </source>
</evidence>
<evidence type="ECO:0000313" key="6">
    <source>
        <dbReference type="Proteomes" id="UP000326396"/>
    </source>
</evidence>
<dbReference type="Proteomes" id="UP000326396">
    <property type="component" value="Linkage Group LG11"/>
</dbReference>
<organism evidence="5 6">
    <name type="scientific">Mikania micrantha</name>
    <name type="common">bitter vine</name>
    <dbReference type="NCBI Taxonomy" id="192012"/>
    <lineage>
        <taxon>Eukaryota</taxon>
        <taxon>Viridiplantae</taxon>
        <taxon>Streptophyta</taxon>
        <taxon>Embryophyta</taxon>
        <taxon>Tracheophyta</taxon>
        <taxon>Spermatophyta</taxon>
        <taxon>Magnoliopsida</taxon>
        <taxon>eudicotyledons</taxon>
        <taxon>Gunneridae</taxon>
        <taxon>Pentapetalae</taxon>
        <taxon>asterids</taxon>
        <taxon>campanulids</taxon>
        <taxon>Asterales</taxon>
        <taxon>Asteraceae</taxon>
        <taxon>Asteroideae</taxon>
        <taxon>Heliantheae alliance</taxon>
        <taxon>Eupatorieae</taxon>
        <taxon>Mikania</taxon>
    </lineage>
</organism>
<dbReference type="InterPro" id="IPR001584">
    <property type="entry name" value="Integrase_cat-core"/>
</dbReference>
<feature type="compositionally biased region" description="Polar residues" evidence="3">
    <location>
        <begin position="256"/>
        <end position="266"/>
    </location>
</feature>
<keyword evidence="1" id="KW-0479">Metal-binding</keyword>
<dbReference type="PROSITE" id="PS50994">
    <property type="entry name" value="INTEGRASE"/>
    <property type="match status" value="1"/>
</dbReference>
<dbReference type="InterPro" id="IPR057670">
    <property type="entry name" value="SH3_retrovirus"/>
</dbReference>
<accession>A0A5N6PKK8</accession>
<dbReference type="InterPro" id="IPR036397">
    <property type="entry name" value="RNaseH_sf"/>
</dbReference>
<keyword evidence="2" id="KW-0378">Hydrolase</keyword>
<proteinExistence type="predicted"/>
<dbReference type="Pfam" id="PF07727">
    <property type="entry name" value="RVT_2"/>
    <property type="match status" value="1"/>
</dbReference>
<evidence type="ECO:0000259" key="4">
    <source>
        <dbReference type="PROSITE" id="PS50994"/>
    </source>
</evidence>
<keyword evidence="6" id="KW-1185">Reference proteome</keyword>
<dbReference type="PANTHER" id="PTHR42648">
    <property type="entry name" value="TRANSPOSASE, PUTATIVE-RELATED"/>
    <property type="match status" value="1"/>
</dbReference>
<dbReference type="OrthoDB" id="1938465at2759"/>
<dbReference type="SUPFAM" id="SSF56672">
    <property type="entry name" value="DNA/RNA polymerases"/>
    <property type="match status" value="1"/>
</dbReference>
<dbReference type="GO" id="GO:0046872">
    <property type="term" value="F:metal ion binding"/>
    <property type="evidence" value="ECO:0007669"/>
    <property type="project" value="UniProtKB-KW"/>
</dbReference>
<dbReference type="GO" id="GO:0003676">
    <property type="term" value="F:nucleic acid binding"/>
    <property type="evidence" value="ECO:0007669"/>
    <property type="project" value="InterPro"/>
</dbReference>
<comment type="caution">
    <text evidence="5">The sequence shown here is derived from an EMBL/GenBank/DDBJ whole genome shotgun (WGS) entry which is preliminary data.</text>
</comment>
<dbReference type="SUPFAM" id="SSF53098">
    <property type="entry name" value="Ribonuclease H-like"/>
    <property type="match status" value="1"/>
</dbReference>
<evidence type="ECO:0000256" key="1">
    <source>
        <dbReference type="ARBA" id="ARBA00022723"/>
    </source>
</evidence>
<dbReference type="PRINTS" id="PR01217">
    <property type="entry name" value="PRICHEXTENSN"/>
</dbReference>
<evidence type="ECO:0000256" key="3">
    <source>
        <dbReference type="SAM" id="MobiDB-lite"/>
    </source>
</evidence>
<name>A0A5N6PKK8_9ASTR</name>
<dbReference type="InterPro" id="IPR039537">
    <property type="entry name" value="Retrotran_Ty1/copia-like"/>
</dbReference>
<dbReference type="InterPro" id="IPR012337">
    <property type="entry name" value="RNaseH-like_sf"/>
</dbReference>
<feature type="compositionally biased region" description="Polar residues" evidence="3">
    <location>
        <begin position="273"/>
        <end position="304"/>
    </location>
</feature>
<feature type="compositionally biased region" description="Polar residues" evidence="3">
    <location>
        <begin position="214"/>
        <end position="226"/>
    </location>
</feature>
<reference evidence="5 6" key="1">
    <citation type="submission" date="2019-05" db="EMBL/GenBank/DDBJ databases">
        <title>Mikania micrantha, genome provides insights into the molecular mechanism of rapid growth.</title>
        <authorList>
            <person name="Liu B."/>
        </authorList>
    </citation>
    <scope>NUCLEOTIDE SEQUENCE [LARGE SCALE GENOMIC DNA]</scope>
    <source>
        <strain evidence="5">NLD-2019</strain>
        <tissue evidence="5">Leaf</tissue>
    </source>
</reference>